<sequence>MFLASDQEKADREMDCYGYCLKIAIEHYMRGDFAKAAAYHENIIRSLRELENMVRWKQMHVEAMELLNQMEIKQQQSLAERLEMGM</sequence>
<dbReference type="EMBL" id="JAWDIP010000004">
    <property type="protein sequence ID" value="MDY0396812.1"/>
    <property type="molecule type" value="Genomic_DNA"/>
</dbReference>
<gene>
    <name evidence="1" type="ORF">RWE15_24060</name>
</gene>
<dbReference type="Proteomes" id="UP001281447">
    <property type="component" value="Unassembled WGS sequence"/>
</dbReference>
<dbReference type="RefSeq" id="WP_390356893.1">
    <property type="nucleotide sequence ID" value="NZ_JBHUIZ010000014.1"/>
</dbReference>
<comment type="caution">
    <text evidence="1">The sequence shown here is derived from an EMBL/GenBank/DDBJ whole genome shotgun (WGS) entry which is preliminary data.</text>
</comment>
<evidence type="ECO:0000313" key="2">
    <source>
        <dbReference type="Proteomes" id="UP001281447"/>
    </source>
</evidence>
<organism evidence="1 2">
    <name type="scientific">Tigheibacillus halophilus</name>
    <dbReference type="NCBI Taxonomy" id="361280"/>
    <lineage>
        <taxon>Bacteria</taxon>
        <taxon>Bacillati</taxon>
        <taxon>Bacillota</taxon>
        <taxon>Bacilli</taxon>
        <taxon>Bacillales</taxon>
        <taxon>Bacillaceae</taxon>
        <taxon>Tigheibacillus</taxon>
    </lineage>
</organism>
<reference evidence="1 2" key="1">
    <citation type="submission" date="2023-10" db="EMBL/GenBank/DDBJ databases">
        <title>Virgibacillus halophilus 5B73C genome.</title>
        <authorList>
            <person name="Miliotis G."/>
            <person name="Sengupta P."/>
            <person name="Hameed A."/>
            <person name="Chuvochina M."/>
            <person name="Mcdonagh F."/>
            <person name="Simpson A.C."/>
            <person name="Singh N.K."/>
            <person name="Rekha P.D."/>
            <person name="Raman K."/>
            <person name="Hugenholtz P."/>
            <person name="Venkateswaran K."/>
        </authorList>
    </citation>
    <scope>NUCLEOTIDE SEQUENCE [LARGE SCALE GENOMIC DNA]</scope>
    <source>
        <strain evidence="1 2">5B73C</strain>
    </source>
</reference>
<name>A0ABU5CBU3_9BACI</name>
<keyword evidence="2" id="KW-1185">Reference proteome</keyword>
<proteinExistence type="predicted"/>
<protein>
    <recommendedName>
        <fullName evidence="3">Tetratricopeptide repeat-containing protein</fullName>
    </recommendedName>
</protein>
<accession>A0ABU5CBU3</accession>
<evidence type="ECO:0008006" key="3">
    <source>
        <dbReference type="Google" id="ProtNLM"/>
    </source>
</evidence>
<evidence type="ECO:0000313" key="1">
    <source>
        <dbReference type="EMBL" id="MDY0396812.1"/>
    </source>
</evidence>